<gene>
    <name evidence="2" type="ORF">DARMORV10_C04P54960.1</name>
</gene>
<feature type="region of interest" description="Disordered" evidence="1">
    <location>
        <begin position="1"/>
        <end position="34"/>
    </location>
</feature>
<protein>
    <submittedName>
        <fullName evidence="2">(rape) hypothetical protein</fullName>
    </submittedName>
</protein>
<dbReference type="AlphaFoldDB" id="A0A816JUH6"/>
<dbReference type="Proteomes" id="UP001295469">
    <property type="component" value="Chromosome C04"/>
</dbReference>
<dbReference type="EMBL" id="HG994368">
    <property type="protein sequence ID" value="CAF1862022.1"/>
    <property type="molecule type" value="Genomic_DNA"/>
</dbReference>
<reference evidence="2" key="1">
    <citation type="submission" date="2021-01" db="EMBL/GenBank/DDBJ databases">
        <authorList>
            <consortium name="Genoscope - CEA"/>
            <person name="William W."/>
        </authorList>
    </citation>
    <scope>NUCLEOTIDE SEQUENCE</scope>
</reference>
<accession>A0A816JUH6</accession>
<organism evidence="2">
    <name type="scientific">Brassica napus</name>
    <name type="common">Rape</name>
    <dbReference type="NCBI Taxonomy" id="3708"/>
    <lineage>
        <taxon>Eukaryota</taxon>
        <taxon>Viridiplantae</taxon>
        <taxon>Streptophyta</taxon>
        <taxon>Embryophyta</taxon>
        <taxon>Tracheophyta</taxon>
        <taxon>Spermatophyta</taxon>
        <taxon>Magnoliopsida</taxon>
        <taxon>eudicotyledons</taxon>
        <taxon>Gunneridae</taxon>
        <taxon>Pentapetalae</taxon>
        <taxon>rosids</taxon>
        <taxon>malvids</taxon>
        <taxon>Brassicales</taxon>
        <taxon>Brassicaceae</taxon>
        <taxon>Brassiceae</taxon>
        <taxon>Brassica</taxon>
    </lineage>
</organism>
<sequence>MEDCSEDEMRLNKSTSQKRQRTSTESEEKKKRTGTLLDLNATDCPVCFDSLTIPIFQDLYEHRVAAKHCESSDMFECGTPMFIPLSGKRIKRLQKEKEK</sequence>
<evidence type="ECO:0000313" key="2">
    <source>
        <dbReference type="EMBL" id="CAF1862022.1"/>
    </source>
</evidence>
<evidence type="ECO:0000256" key="1">
    <source>
        <dbReference type="SAM" id="MobiDB-lite"/>
    </source>
</evidence>
<proteinExistence type="predicted"/>
<name>A0A816JUH6_BRANA</name>